<name>A0A2T3JCQ1_9GAMM</name>
<evidence type="ECO:0000313" key="2">
    <source>
        <dbReference type="Proteomes" id="UP000240987"/>
    </source>
</evidence>
<protein>
    <submittedName>
        <fullName evidence="1">Sulfate transporter</fullName>
    </submittedName>
</protein>
<evidence type="ECO:0000313" key="1">
    <source>
        <dbReference type="EMBL" id="PSU46666.1"/>
    </source>
</evidence>
<comment type="caution">
    <text evidence="1">The sequence shown here is derived from an EMBL/GenBank/DDBJ whole genome shotgun (WGS) entry which is preliminary data.</text>
</comment>
<dbReference type="InterPro" id="IPR021505">
    <property type="entry name" value="Phage_B3_Orf6"/>
</dbReference>
<proteinExistence type="predicted"/>
<dbReference type="EMBL" id="PYMJ01000020">
    <property type="protein sequence ID" value="PSU46666.1"/>
    <property type="molecule type" value="Genomic_DNA"/>
</dbReference>
<dbReference type="AlphaFoldDB" id="A0A2T3JCQ1"/>
<keyword evidence="2" id="KW-1185">Reference proteome</keyword>
<reference evidence="1 2" key="1">
    <citation type="submission" date="2018-01" db="EMBL/GenBank/DDBJ databases">
        <title>Whole genome sequencing of Histamine producing bacteria.</title>
        <authorList>
            <person name="Butler K."/>
        </authorList>
    </citation>
    <scope>NUCLEOTIDE SEQUENCE [LARGE SCALE GENOMIC DNA]</scope>
    <source>
        <strain evidence="1 2">JCM 12947</strain>
    </source>
</reference>
<sequence>MRDSKQRLVPISMVDDYDMEINDFVIKHTQRAREIQTLLRAFKREVFDDCYAFQELLAERYESKKKKGGSKGGFSFTSYDGALQIKITVQDRIVLGPELQIAKDLIDECVHEWSSGANDYLKVLVNDAFEVDKEGNLNTGRVLTLRKFKGKFPDERWVRAMDAIADAIMVTSSKAYMNFRERNGEGKLINIPLDLAAL</sequence>
<gene>
    <name evidence="1" type="ORF">C9J12_18210</name>
</gene>
<accession>A0A2T3JCQ1</accession>
<dbReference type="Pfam" id="PF11363">
    <property type="entry name" value="DUF3164"/>
    <property type="match status" value="1"/>
</dbReference>
<dbReference type="OrthoDB" id="7554786at2"/>
<organism evidence="1 2">
    <name type="scientific">Photobacterium frigidiphilum</name>
    <dbReference type="NCBI Taxonomy" id="264736"/>
    <lineage>
        <taxon>Bacteria</taxon>
        <taxon>Pseudomonadati</taxon>
        <taxon>Pseudomonadota</taxon>
        <taxon>Gammaproteobacteria</taxon>
        <taxon>Vibrionales</taxon>
        <taxon>Vibrionaceae</taxon>
        <taxon>Photobacterium</taxon>
    </lineage>
</organism>
<dbReference type="Proteomes" id="UP000240987">
    <property type="component" value="Unassembled WGS sequence"/>
</dbReference>